<dbReference type="RefSeq" id="WP_114715420.1">
    <property type="nucleotide sequence ID" value="NZ_KZ857269.1"/>
</dbReference>
<dbReference type="Pfam" id="PF10503">
    <property type="entry name" value="Esterase_PHB"/>
    <property type="match status" value="1"/>
</dbReference>
<evidence type="ECO:0000313" key="4">
    <source>
        <dbReference type="Proteomes" id="UP000254939"/>
    </source>
</evidence>
<keyword evidence="2" id="KW-0378">Hydrolase</keyword>
<gene>
    <name evidence="3" type="ORF">B5K06_28645</name>
</gene>
<dbReference type="PANTHER" id="PTHR43037">
    <property type="entry name" value="UNNAMED PRODUCT-RELATED"/>
    <property type="match status" value="1"/>
</dbReference>
<reference evidence="3 4" key="1">
    <citation type="submission" date="2017-03" db="EMBL/GenBank/DDBJ databases">
        <title>Genome analysis of Rhizobial strains effectives or ineffectives for nitrogen fixation isolated from bean seeds.</title>
        <authorList>
            <person name="Peralta H."/>
            <person name="Aguilar-Vera A."/>
            <person name="Mora Y."/>
            <person name="Vargas-Lagunas C."/>
            <person name="Girard L."/>
            <person name="Mora J."/>
        </authorList>
    </citation>
    <scope>NUCLEOTIDE SEQUENCE [LARGE SCALE GENOMIC DNA]</scope>
    <source>
        <strain evidence="3 4">CCGM3</strain>
    </source>
</reference>
<dbReference type="InterPro" id="IPR010126">
    <property type="entry name" value="Esterase_phb"/>
</dbReference>
<dbReference type="InterPro" id="IPR050955">
    <property type="entry name" value="Plant_Biomass_Hydrol_Est"/>
</dbReference>
<comment type="caution">
    <text evidence="3">The sequence shown here is derived from an EMBL/GenBank/DDBJ whole genome shotgun (WGS) entry which is preliminary data.</text>
</comment>
<dbReference type="NCBIfam" id="TIGR01840">
    <property type="entry name" value="esterase_phb"/>
    <property type="match status" value="1"/>
</dbReference>
<dbReference type="InterPro" id="IPR029058">
    <property type="entry name" value="AB_hydrolase_fold"/>
</dbReference>
<dbReference type="OrthoDB" id="9767239at2"/>
<accession>A0A370KGH8</accession>
<name>A0A370KGH8_9HYPH</name>
<dbReference type="EMBL" id="NAAC01000041">
    <property type="protein sequence ID" value="RDJ03884.1"/>
    <property type="molecule type" value="Genomic_DNA"/>
</dbReference>
<evidence type="ECO:0000256" key="1">
    <source>
        <dbReference type="ARBA" id="ARBA00022729"/>
    </source>
</evidence>
<keyword evidence="1" id="KW-0732">Signal</keyword>
<dbReference type="GO" id="GO:0016787">
    <property type="term" value="F:hydrolase activity"/>
    <property type="evidence" value="ECO:0007669"/>
    <property type="project" value="UniProtKB-KW"/>
</dbReference>
<sequence>MSLKLSRSFSRFLKNQKKVRRLIETSFLRIPKQKFGRRRRVVIPKPALGEVADFGSNPGRLRMKIFVPKRVPPRPALVLFLHGCRQTPESFDLASGFSKLAAQRGFILLYPEQREANNSQRCFNWFRPSAIARDRGELMSIKQMINHACRQHHVDRSRVYVAGLSAGGAMTSALLVTYPDLFAGGAIFAGMPYGAARDAISALRVMKSGPTRSPREWGDLVRTASPERKRWPTISIWQGSRDRTVHPDNAIAAASQWLDVAGIDTATAKQLHKPWGNLVRWDGFQKAQVSVYTLRGFGHGLPVKQNLKSDPFVIEAGISAPLELLRLWGLRR</sequence>
<protein>
    <submittedName>
        <fullName evidence="3">Polyhydroxybutyrate depolymerase</fullName>
    </submittedName>
</protein>
<dbReference type="AlphaFoldDB" id="A0A370KGH8"/>
<evidence type="ECO:0000256" key="2">
    <source>
        <dbReference type="ARBA" id="ARBA00022801"/>
    </source>
</evidence>
<organism evidence="3 4">
    <name type="scientific">Rhizobium grahamii</name>
    <dbReference type="NCBI Taxonomy" id="1120045"/>
    <lineage>
        <taxon>Bacteria</taxon>
        <taxon>Pseudomonadati</taxon>
        <taxon>Pseudomonadota</taxon>
        <taxon>Alphaproteobacteria</taxon>
        <taxon>Hyphomicrobiales</taxon>
        <taxon>Rhizobiaceae</taxon>
        <taxon>Rhizobium/Agrobacterium group</taxon>
        <taxon>Rhizobium</taxon>
    </lineage>
</organism>
<dbReference type="Proteomes" id="UP000254939">
    <property type="component" value="Unassembled WGS sequence"/>
</dbReference>
<dbReference type="PANTHER" id="PTHR43037:SF1">
    <property type="entry name" value="BLL1128 PROTEIN"/>
    <property type="match status" value="1"/>
</dbReference>
<dbReference type="GO" id="GO:0005576">
    <property type="term" value="C:extracellular region"/>
    <property type="evidence" value="ECO:0007669"/>
    <property type="project" value="InterPro"/>
</dbReference>
<dbReference type="Gene3D" id="3.40.50.1820">
    <property type="entry name" value="alpha/beta hydrolase"/>
    <property type="match status" value="1"/>
</dbReference>
<dbReference type="SUPFAM" id="SSF53474">
    <property type="entry name" value="alpha/beta-Hydrolases"/>
    <property type="match status" value="2"/>
</dbReference>
<evidence type="ECO:0000313" key="3">
    <source>
        <dbReference type="EMBL" id="RDJ03884.1"/>
    </source>
</evidence>
<proteinExistence type="predicted"/>